<gene>
    <name evidence="6" type="ORF">GLOTRDRAFT_133278</name>
</gene>
<feature type="compositionally biased region" description="Polar residues" evidence="3">
    <location>
        <begin position="41"/>
        <end position="60"/>
    </location>
</feature>
<evidence type="ECO:0000259" key="5">
    <source>
        <dbReference type="PROSITE" id="PS50850"/>
    </source>
</evidence>
<evidence type="ECO:0000256" key="2">
    <source>
        <dbReference type="ARBA" id="ARBA00006727"/>
    </source>
</evidence>
<feature type="region of interest" description="Disordered" evidence="3">
    <location>
        <begin position="15"/>
        <end position="65"/>
    </location>
</feature>
<protein>
    <submittedName>
        <fullName evidence="6">MFS general substrate transporter</fullName>
    </submittedName>
</protein>
<proteinExistence type="inferred from homology"/>
<keyword evidence="4" id="KW-1133">Transmembrane helix</keyword>
<dbReference type="GO" id="GO:0022857">
    <property type="term" value="F:transmembrane transporter activity"/>
    <property type="evidence" value="ECO:0007669"/>
    <property type="project" value="InterPro"/>
</dbReference>
<keyword evidence="7" id="KW-1185">Reference proteome</keyword>
<evidence type="ECO:0000256" key="4">
    <source>
        <dbReference type="SAM" id="Phobius"/>
    </source>
</evidence>
<accession>S7PT07</accession>
<sequence length="468" mass="50033">MPGFGVTLQSFSVSQVPRAGEVNPEADKSSDETLQEKDSIAASQNGFKSASQVEEFTPESTVPPPPPDGGLDAWLTVLGSVLVSFSTFGVVNSYGAFSDYYKTTYLSHYSATLVSMIGAVQVFILYGLGAFSGPLFDAYGPRLMIPTSGLIATFALFMLSLTQPQKIWQQYLTQAILFNIGASIGFFPAVSVIAHWFKRNAAYAMGCVIAGASAGGIVFPIMIHKLIPKIGFGWTVRAIAFIIVGCYSIACVTIKTRRPPKPLPPFTRMVDFGAFKDIRFALMAVGLWLNIISAFNPFFYIGLYGITTAGQNVLTPYLLTIMCATSIAGRVLPGIIADKVGRFNIITLATLLSGVLSLAMWYTSDNEAVLVTYGALYGFVSGPCFSLMPACVAQISPIEKVGARVGILFGFLSTGALLGTPVGGVFIKDQTKPNFQHLIIYTGVMGIAGACFLFAAKLKCNSRLTAIV</sequence>
<evidence type="ECO:0000313" key="6">
    <source>
        <dbReference type="EMBL" id="EPQ50951.1"/>
    </source>
</evidence>
<organism evidence="6 7">
    <name type="scientific">Gloeophyllum trabeum (strain ATCC 11539 / FP-39264 / Madison 617)</name>
    <name type="common">Brown rot fungus</name>
    <dbReference type="NCBI Taxonomy" id="670483"/>
    <lineage>
        <taxon>Eukaryota</taxon>
        <taxon>Fungi</taxon>
        <taxon>Dikarya</taxon>
        <taxon>Basidiomycota</taxon>
        <taxon>Agaricomycotina</taxon>
        <taxon>Agaricomycetes</taxon>
        <taxon>Gloeophyllales</taxon>
        <taxon>Gloeophyllaceae</taxon>
        <taxon>Gloeophyllum</taxon>
    </lineage>
</organism>
<dbReference type="Proteomes" id="UP000030669">
    <property type="component" value="Unassembled WGS sequence"/>
</dbReference>
<feature type="transmembrane region" description="Helical" evidence="4">
    <location>
        <begin position="109"/>
        <end position="131"/>
    </location>
</feature>
<dbReference type="PROSITE" id="PS50850">
    <property type="entry name" value="MFS"/>
    <property type="match status" value="1"/>
</dbReference>
<evidence type="ECO:0000256" key="1">
    <source>
        <dbReference type="ARBA" id="ARBA00004141"/>
    </source>
</evidence>
<feature type="compositionally biased region" description="Basic and acidic residues" evidence="3">
    <location>
        <begin position="25"/>
        <end position="39"/>
    </location>
</feature>
<feature type="transmembrane region" description="Helical" evidence="4">
    <location>
        <begin position="175"/>
        <end position="197"/>
    </location>
</feature>
<keyword evidence="4" id="KW-0472">Membrane</keyword>
<dbReference type="InterPro" id="IPR011701">
    <property type="entry name" value="MFS"/>
</dbReference>
<comment type="similarity">
    <text evidence="2">Belongs to the major facilitator superfamily. Monocarboxylate porter (TC 2.A.1.13) family.</text>
</comment>
<dbReference type="PANTHER" id="PTHR11360">
    <property type="entry name" value="MONOCARBOXYLATE TRANSPORTER"/>
    <property type="match status" value="1"/>
</dbReference>
<feature type="transmembrane region" description="Helical" evidence="4">
    <location>
        <begin position="278"/>
        <end position="301"/>
    </location>
</feature>
<keyword evidence="4" id="KW-0812">Transmembrane</keyword>
<dbReference type="InterPro" id="IPR020846">
    <property type="entry name" value="MFS_dom"/>
</dbReference>
<dbReference type="OrthoDB" id="6509908at2759"/>
<dbReference type="Gene3D" id="1.20.1250.20">
    <property type="entry name" value="MFS general substrate transporter like domains"/>
    <property type="match status" value="2"/>
</dbReference>
<dbReference type="KEGG" id="gtr:GLOTRDRAFT_133278"/>
<dbReference type="AlphaFoldDB" id="S7PT07"/>
<dbReference type="PANTHER" id="PTHR11360:SF177">
    <property type="entry name" value="RIBOFLAVIN TRANSPORTER MCH5"/>
    <property type="match status" value="1"/>
</dbReference>
<feature type="transmembrane region" description="Helical" evidence="4">
    <location>
        <begin position="438"/>
        <end position="456"/>
    </location>
</feature>
<dbReference type="InterPro" id="IPR050327">
    <property type="entry name" value="Proton-linked_MCT"/>
</dbReference>
<feature type="transmembrane region" description="Helical" evidence="4">
    <location>
        <begin position="313"/>
        <end position="333"/>
    </location>
</feature>
<comment type="subcellular location">
    <subcellularLocation>
        <location evidence="1">Membrane</location>
        <topology evidence="1">Multi-pass membrane protein</topology>
    </subcellularLocation>
</comment>
<feature type="transmembrane region" description="Helical" evidence="4">
    <location>
        <begin position="203"/>
        <end position="223"/>
    </location>
</feature>
<evidence type="ECO:0000313" key="7">
    <source>
        <dbReference type="Proteomes" id="UP000030669"/>
    </source>
</evidence>
<feature type="transmembrane region" description="Helical" evidence="4">
    <location>
        <begin position="143"/>
        <end position="163"/>
    </location>
</feature>
<dbReference type="GO" id="GO:0016020">
    <property type="term" value="C:membrane"/>
    <property type="evidence" value="ECO:0007669"/>
    <property type="project" value="UniProtKB-SubCell"/>
</dbReference>
<dbReference type="Pfam" id="PF07690">
    <property type="entry name" value="MFS_1"/>
    <property type="match status" value="1"/>
</dbReference>
<dbReference type="SUPFAM" id="SSF103473">
    <property type="entry name" value="MFS general substrate transporter"/>
    <property type="match status" value="1"/>
</dbReference>
<dbReference type="eggNOG" id="KOG2504">
    <property type="taxonomic scope" value="Eukaryota"/>
</dbReference>
<name>S7PT07_GLOTA</name>
<dbReference type="EMBL" id="KB469312">
    <property type="protein sequence ID" value="EPQ50951.1"/>
    <property type="molecule type" value="Genomic_DNA"/>
</dbReference>
<evidence type="ECO:0000256" key="3">
    <source>
        <dbReference type="SAM" id="MobiDB-lite"/>
    </source>
</evidence>
<feature type="transmembrane region" description="Helical" evidence="4">
    <location>
        <begin position="405"/>
        <end position="426"/>
    </location>
</feature>
<dbReference type="OMA" id="MIGALQV"/>
<reference evidence="6 7" key="1">
    <citation type="journal article" date="2012" name="Science">
        <title>The Paleozoic origin of enzymatic lignin decomposition reconstructed from 31 fungal genomes.</title>
        <authorList>
            <person name="Floudas D."/>
            <person name="Binder M."/>
            <person name="Riley R."/>
            <person name="Barry K."/>
            <person name="Blanchette R.A."/>
            <person name="Henrissat B."/>
            <person name="Martinez A.T."/>
            <person name="Otillar R."/>
            <person name="Spatafora J.W."/>
            <person name="Yadav J.S."/>
            <person name="Aerts A."/>
            <person name="Benoit I."/>
            <person name="Boyd A."/>
            <person name="Carlson A."/>
            <person name="Copeland A."/>
            <person name="Coutinho P.M."/>
            <person name="de Vries R.P."/>
            <person name="Ferreira P."/>
            <person name="Findley K."/>
            <person name="Foster B."/>
            <person name="Gaskell J."/>
            <person name="Glotzer D."/>
            <person name="Gorecki P."/>
            <person name="Heitman J."/>
            <person name="Hesse C."/>
            <person name="Hori C."/>
            <person name="Igarashi K."/>
            <person name="Jurgens J.A."/>
            <person name="Kallen N."/>
            <person name="Kersten P."/>
            <person name="Kohler A."/>
            <person name="Kuees U."/>
            <person name="Kumar T.K.A."/>
            <person name="Kuo A."/>
            <person name="LaButti K."/>
            <person name="Larrondo L.F."/>
            <person name="Lindquist E."/>
            <person name="Ling A."/>
            <person name="Lombard V."/>
            <person name="Lucas S."/>
            <person name="Lundell T."/>
            <person name="Martin R."/>
            <person name="McLaughlin D.J."/>
            <person name="Morgenstern I."/>
            <person name="Morin E."/>
            <person name="Murat C."/>
            <person name="Nagy L.G."/>
            <person name="Nolan M."/>
            <person name="Ohm R.A."/>
            <person name="Patyshakuliyeva A."/>
            <person name="Rokas A."/>
            <person name="Ruiz-Duenas F.J."/>
            <person name="Sabat G."/>
            <person name="Salamov A."/>
            <person name="Samejima M."/>
            <person name="Schmutz J."/>
            <person name="Slot J.C."/>
            <person name="St John F."/>
            <person name="Stenlid J."/>
            <person name="Sun H."/>
            <person name="Sun S."/>
            <person name="Syed K."/>
            <person name="Tsang A."/>
            <person name="Wiebenga A."/>
            <person name="Young D."/>
            <person name="Pisabarro A."/>
            <person name="Eastwood D.C."/>
            <person name="Martin F."/>
            <person name="Cullen D."/>
            <person name="Grigoriev I.V."/>
            <person name="Hibbett D.S."/>
        </authorList>
    </citation>
    <scope>NUCLEOTIDE SEQUENCE [LARGE SCALE GENOMIC DNA]</scope>
    <source>
        <strain evidence="6 7">ATCC 11539</strain>
    </source>
</reference>
<dbReference type="RefSeq" id="XP_007870409.1">
    <property type="nucleotide sequence ID" value="XM_007872218.1"/>
</dbReference>
<dbReference type="HOGENOM" id="CLU_001265_1_2_1"/>
<feature type="domain" description="Major facilitator superfamily (MFS) profile" evidence="5">
    <location>
        <begin position="274"/>
        <end position="468"/>
    </location>
</feature>
<dbReference type="InterPro" id="IPR036259">
    <property type="entry name" value="MFS_trans_sf"/>
</dbReference>
<dbReference type="GeneID" id="19302704"/>
<feature type="transmembrane region" description="Helical" evidence="4">
    <location>
        <begin position="73"/>
        <end position="97"/>
    </location>
</feature>
<feature type="transmembrane region" description="Helical" evidence="4">
    <location>
        <begin position="370"/>
        <end position="393"/>
    </location>
</feature>
<feature type="transmembrane region" description="Helical" evidence="4">
    <location>
        <begin position="345"/>
        <end position="364"/>
    </location>
</feature>